<name>A0ACC0WRW0_9STRA</name>
<dbReference type="Proteomes" id="UP001163321">
    <property type="component" value="Chromosome 1"/>
</dbReference>
<sequence>MMLYWLKQELGTKRATDMPEDEEDVSDEYTTTSSNALTANVENTTDDDDDDDNDETKYSKSRRKRGATLTDDSMNYDDDQNATLKPPPLGTTQAVTGLCEKEKRVVATAVQIPHYLLMCYDYPAYFFVPLSARVSWDSPALHQSRASDPF</sequence>
<organism evidence="1 2">
    <name type="scientific">Peronosclerospora sorghi</name>
    <dbReference type="NCBI Taxonomy" id="230839"/>
    <lineage>
        <taxon>Eukaryota</taxon>
        <taxon>Sar</taxon>
        <taxon>Stramenopiles</taxon>
        <taxon>Oomycota</taxon>
        <taxon>Peronosporomycetes</taxon>
        <taxon>Peronosporales</taxon>
        <taxon>Peronosporaceae</taxon>
        <taxon>Peronosclerospora</taxon>
    </lineage>
</organism>
<dbReference type="EMBL" id="CM047580">
    <property type="protein sequence ID" value="KAI9921102.1"/>
    <property type="molecule type" value="Genomic_DNA"/>
</dbReference>
<gene>
    <name evidence="1" type="ORF">PsorP6_000657</name>
</gene>
<evidence type="ECO:0000313" key="1">
    <source>
        <dbReference type="EMBL" id="KAI9921102.1"/>
    </source>
</evidence>
<accession>A0ACC0WRW0</accession>
<comment type="caution">
    <text evidence="1">The sequence shown here is derived from an EMBL/GenBank/DDBJ whole genome shotgun (WGS) entry which is preliminary data.</text>
</comment>
<keyword evidence="2" id="KW-1185">Reference proteome</keyword>
<evidence type="ECO:0000313" key="2">
    <source>
        <dbReference type="Proteomes" id="UP001163321"/>
    </source>
</evidence>
<proteinExistence type="predicted"/>
<reference evidence="1 2" key="1">
    <citation type="journal article" date="2022" name="bioRxiv">
        <title>The genome of the oomycete Peronosclerospora sorghi, a cosmopolitan pathogen of maize and sorghum, is inflated with dispersed pseudogenes.</title>
        <authorList>
            <person name="Fletcher K."/>
            <person name="Martin F."/>
            <person name="Isakeit T."/>
            <person name="Cavanaugh K."/>
            <person name="Magill C."/>
            <person name="Michelmore R."/>
        </authorList>
    </citation>
    <scope>NUCLEOTIDE SEQUENCE [LARGE SCALE GENOMIC DNA]</scope>
    <source>
        <strain evidence="1">P6</strain>
    </source>
</reference>
<protein>
    <submittedName>
        <fullName evidence="1">Uncharacterized protein</fullName>
    </submittedName>
</protein>